<protein>
    <submittedName>
        <fullName evidence="1">Uncharacterized protein</fullName>
    </submittedName>
</protein>
<reference evidence="1 2" key="2">
    <citation type="submission" date="2019-01" db="EMBL/GenBank/DDBJ databases">
        <title>A chromosome length genome reference of the Java medaka (oryzias javanicus).</title>
        <authorList>
            <person name="Herpin A."/>
            <person name="Takehana Y."/>
            <person name="Naruse K."/>
            <person name="Ansai S."/>
            <person name="Kawaguchi M."/>
        </authorList>
    </citation>
    <scope>NUCLEOTIDE SEQUENCE [LARGE SCALE GENOMIC DNA]</scope>
    <source>
        <strain evidence="1">RS831</strain>
        <tissue evidence="1">Whole body</tissue>
    </source>
</reference>
<evidence type="ECO:0000313" key="1">
    <source>
        <dbReference type="EMBL" id="RVE56549.1"/>
    </source>
</evidence>
<dbReference type="EMBL" id="CM012459">
    <property type="protein sequence ID" value="RVE56549.1"/>
    <property type="molecule type" value="Genomic_DNA"/>
</dbReference>
<sequence length="94" mass="10308">MTSLANGDLHFSEDCAFLSCLIKNAFLQRAPNLDQACLANKELQWLENMLDTGPQGLILDTPVDDENWTKDACVGTRLETQSGASLLEVHTPTT</sequence>
<name>A0A3S2NU47_ORYJA</name>
<organism evidence="1 2">
    <name type="scientific">Oryzias javanicus</name>
    <name type="common">Javanese ricefish</name>
    <name type="synonym">Aplocheilus javanicus</name>
    <dbReference type="NCBI Taxonomy" id="123683"/>
    <lineage>
        <taxon>Eukaryota</taxon>
        <taxon>Metazoa</taxon>
        <taxon>Chordata</taxon>
        <taxon>Craniata</taxon>
        <taxon>Vertebrata</taxon>
        <taxon>Euteleostomi</taxon>
        <taxon>Actinopterygii</taxon>
        <taxon>Neopterygii</taxon>
        <taxon>Teleostei</taxon>
        <taxon>Neoteleostei</taxon>
        <taxon>Acanthomorphata</taxon>
        <taxon>Ovalentaria</taxon>
        <taxon>Atherinomorphae</taxon>
        <taxon>Beloniformes</taxon>
        <taxon>Adrianichthyidae</taxon>
        <taxon>Oryziinae</taxon>
        <taxon>Oryzias</taxon>
    </lineage>
</organism>
<dbReference type="AlphaFoldDB" id="A0A3S2NU47"/>
<keyword evidence="2" id="KW-1185">Reference proteome</keyword>
<accession>A0A3S2NU47</accession>
<reference evidence="1 2" key="1">
    <citation type="submission" date="2018-11" db="EMBL/GenBank/DDBJ databases">
        <authorList>
            <person name="Lopez-Roques C."/>
            <person name="Donnadieu C."/>
            <person name="Bouchez O."/>
            <person name="Klopp C."/>
            <person name="Cabau C."/>
            <person name="Zahm M."/>
        </authorList>
    </citation>
    <scope>NUCLEOTIDE SEQUENCE [LARGE SCALE GENOMIC DNA]</scope>
    <source>
        <strain evidence="1">RS831</strain>
        <tissue evidence="1">Whole body</tissue>
    </source>
</reference>
<proteinExistence type="predicted"/>
<dbReference type="Proteomes" id="UP000283210">
    <property type="component" value="Chromosome 23"/>
</dbReference>
<evidence type="ECO:0000313" key="2">
    <source>
        <dbReference type="Proteomes" id="UP000283210"/>
    </source>
</evidence>
<gene>
    <name evidence="1" type="ORF">OJAV_G00222530</name>
</gene>